<comment type="caution">
    <text evidence="1">The sequence shown here is derived from an EMBL/GenBank/DDBJ whole genome shotgun (WGS) entry which is preliminary data.</text>
</comment>
<protein>
    <submittedName>
        <fullName evidence="1">Uncharacterized protein</fullName>
    </submittedName>
</protein>
<dbReference type="Proteomes" id="UP001060215">
    <property type="component" value="Chromosome 15"/>
</dbReference>
<evidence type="ECO:0000313" key="1">
    <source>
        <dbReference type="EMBL" id="KAI7986136.1"/>
    </source>
</evidence>
<sequence>MGGGSEGQYTKNRIFEEDTSSQKSDEERVHQSVSENFPEKSDNFKFSGKGMKLGDGFENDVKSGSNSSRRADNREVLSNIADNQSNGSYINPDNWVVVDNDLQINENLNESDHAEMVNKFDELKPPNGIAHGSQRSGSFFGWRSREGGELDGFWRNPKSVCI</sequence>
<organism evidence="1 2">
    <name type="scientific">Camellia lanceoleosa</name>
    <dbReference type="NCBI Taxonomy" id="1840588"/>
    <lineage>
        <taxon>Eukaryota</taxon>
        <taxon>Viridiplantae</taxon>
        <taxon>Streptophyta</taxon>
        <taxon>Embryophyta</taxon>
        <taxon>Tracheophyta</taxon>
        <taxon>Spermatophyta</taxon>
        <taxon>Magnoliopsida</taxon>
        <taxon>eudicotyledons</taxon>
        <taxon>Gunneridae</taxon>
        <taxon>Pentapetalae</taxon>
        <taxon>asterids</taxon>
        <taxon>Ericales</taxon>
        <taxon>Theaceae</taxon>
        <taxon>Camellia</taxon>
    </lineage>
</organism>
<reference evidence="1 2" key="1">
    <citation type="journal article" date="2022" name="Plant J.">
        <title>Chromosome-level genome of Camellia lanceoleosa provides a valuable resource for understanding genome evolution and self-incompatibility.</title>
        <authorList>
            <person name="Gong W."/>
            <person name="Xiao S."/>
            <person name="Wang L."/>
            <person name="Liao Z."/>
            <person name="Chang Y."/>
            <person name="Mo W."/>
            <person name="Hu G."/>
            <person name="Li W."/>
            <person name="Zhao G."/>
            <person name="Zhu H."/>
            <person name="Hu X."/>
            <person name="Ji K."/>
            <person name="Xiang X."/>
            <person name="Song Q."/>
            <person name="Yuan D."/>
            <person name="Jin S."/>
            <person name="Zhang L."/>
        </authorList>
    </citation>
    <scope>NUCLEOTIDE SEQUENCE [LARGE SCALE GENOMIC DNA]</scope>
    <source>
        <strain evidence="1">SQ_2022a</strain>
    </source>
</reference>
<accession>A0ACC0FFF4</accession>
<keyword evidence="2" id="KW-1185">Reference proteome</keyword>
<evidence type="ECO:0000313" key="2">
    <source>
        <dbReference type="Proteomes" id="UP001060215"/>
    </source>
</evidence>
<proteinExistence type="predicted"/>
<name>A0ACC0FFF4_9ERIC</name>
<dbReference type="EMBL" id="CM045772">
    <property type="protein sequence ID" value="KAI7986136.1"/>
    <property type="molecule type" value="Genomic_DNA"/>
</dbReference>
<gene>
    <name evidence="1" type="ORF">LOK49_LG14G00403</name>
</gene>